<name>A0ABW8GGB8_9GAMM</name>
<comment type="caution">
    <text evidence="2">The sequence shown here is derived from an EMBL/GenBank/DDBJ whole genome shotgun (WGS) entry which is preliminary data.</text>
</comment>
<dbReference type="PANTHER" id="PTHR30136:SF35">
    <property type="entry name" value="HTH-TYPE TRANSCRIPTIONAL REGULATOR RV1719"/>
    <property type="match status" value="1"/>
</dbReference>
<dbReference type="EMBL" id="JBIXLL010000015">
    <property type="protein sequence ID" value="MFJ5431570.1"/>
    <property type="molecule type" value="Genomic_DNA"/>
</dbReference>
<dbReference type="SUPFAM" id="SSF55781">
    <property type="entry name" value="GAF domain-like"/>
    <property type="match status" value="1"/>
</dbReference>
<dbReference type="InterPro" id="IPR014757">
    <property type="entry name" value="Tscrpt_reg_IclR_C"/>
</dbReference>
<evidence type="ECO:0000313" key="2">
    <source>
        <dbReference type="EMBL" id="MFJ5431570.1"/>
    </source>
</evidence>
<reference evidence="2 3" key="1">
    <citation type="submission" date="2024-10" db="EMBL/GenBank/DDBJ databases">
        <authorList>
            <person name="Lu C.-H."/>
        </authorList>
    </citation>
    <scope>NUCLEOTIDE SEQUENCE [LARGE SCALE GENOMIC DNA]</scope>
    <source>
        <strain evidence="2 3">22ZTDG03-2</strain>
    </source>
</reference>
<evidence type="ECO:0000313" key="3">
    <source>
        <dbReference type="Proteomes" id="UP001617689"/>
    </source>
</evidence>
<dbReference type="InterPro" id="IPR050707">
    <property type="entry name" value="HTH_MetabolicPath_Reg"/>
</dbReference>
<dbReference type="InterPro" id="IPR029016">
    <property type="entry name" value="GAF-like_dom_sf"/>
</dbReference>
<dbReference type="Gene3D" id="3.30.450.40">
    <property type="match status" value="1"/>
</dbReference>
<dbReference type="PANTHER" id="PTHR30136">
    <property type="entry name" value="HELIX-TURN-HELIX TRANSCRIPTIONAL REGULATOR, ICLR FAMILY"/>
    <property type="match status" value="1"/>
</dbReference>
<gene>
    <name evidence="2" type="ORF">ACIPUP_20760</name>
</gene>
<dbReference type="Proteomes" id="UP001617689">
    <property type="component" value="Unassembled WGS sequence"/>
</dbReference>
<organism evidence="2 3">
    <name type="scientific">Pectobacterium actinidiae</name>
    <dbReference type="NCBI Taxonomy" id="1507808"/>
    <lineage>
        <taxon>Bacteria</taxon>
        <taxon>Pseudomonadati</taxon>
        <taxon>Pseudomonadota</taxon>
        <taxon>Gammaproteobacteria</taxon>
        <taxon>Enterobacterales</taxon>
        <taxon>Pectobacteriaceae</taxon>
        <taxon>Pectobacterium</taxon>
    </lineage>
</organism>
<evidence type="ECO:0000259" key="1">
    <source>
        <dbReference type="PROSITE" id="PS51078"/>
    </source>
</evidence>
<feature type="domain" description="IclR-ED" evidence="1">
    <location>
        <begin position="24"/>
        <end position="207"/>
    </location>
</feature>
<dbReference type="PROSITE" id="PS51078">
    <property type="entry name" value="ICLR_ED"/>
    <property type="match status" value="1"/>
</dbReference>
<protein>
    <submittedName>
        <fullName evidence="2">IclR family transcriptional regulator</fullName>
    </submittedName>
</protein>
<sequence>MLIEIESRFLTGFLYIHCVRPGWGLRRLGEISGPGPAHDLRPALYRLYEKTEETVDLSTLDGTSVLFMDRFLSEQRIRAVPDVRVTYPAYTMANGKALLSTLSDVDVYAHYGMGILERVTPRSVANVDDLIEQLNTIRAGGFAYDVEEHAMGSCAIGLPLANPGKLTLAISVVVPISRFHSHRSAIEDALRHCASECHDHLYNHITK</sequence>
<dbReference type="Pfam" id="PF01614">
    <property type="entry name" value="IclR_C"/>
    <property type="match status" value="1"/>
</dbReference>
<keyword evidence="3" id="KW-1185">Reference proteome</keyword>
<proteinExistence type="predicted"/>
<dbReference type="RefSeq" id="WP_400398248.1">
    <property type="nucleotide sequence ID" value="NZ_JBIXLL010000015.1"/>
</dbReference>
<accession>A0ABW8GGB8</accession>